<evidence type="ECO:0000256" key="1">
    <source>
        <dbReference type="SAM" id="MobiDB-lite"/>
    </source>
</evidence>
<evidence type="ECO:0008006" key="4">
    <source>
        <dbReference type="Google" id="ProtNLM"/>
    </source>
</evidence>
<protein>
    <recommendedName>
        <fullName evidence="4">Bifunctional endo-1,4-beta-xylanase xylA</fullName>
    </recommendedName>
</protein>
<gene>
    <name evidence="2" type="ORF">KY290_027469</name>
</gene>
<keyword evidence="3" id="KW-1185">Reference proteome</keyword>
<feature type="compositionally biased region" description="Polar residues" evidence="1">
    <location>
        <begin position="224"/>
        <end position="235"/>
    </location>
</feature>
<comment type="caution">
    <text evidence="2">The sequence shown here is derived from an EMBL/GenBank/DDBJ whole genome shotgun (WGS) entry which is preliminary data.</text>
</comment>
<accession>A0ABQ7UGW2</accession>
<name>A0ABQ7UGW2_SOLTU</name>
<evidence type="ECO:0000313" key="2">
    <source>
        <dbReference type="EMBL" id="KAH0748237.1"/>
    </source>
</evidence>
<feature type="compositionally biased region" description="Polar residues" evidence="1">
    <location>
        <begin position="60"/>
        <end position="80"/>
    </location>
</feature>
<proteinExistence type="predicted"/>
<reference evidence="2 3" key="1">
    <citation type="journal article" date="2021" name="bioRxiv">
        <title>Chromosome-scale and haplotype-resolved genome assembly of a tetraploid potato cultivar.</title>
        <authorList>
            <person name="Sun H."/>
            <person name="Jiao W.-B."/>
            <person name="Krause K."/>
            <person name="Campoy J.A."/>
            <person name="Goel M."/>
            <person name="Folz-Donahue K."/>
            <person name="Kukat C."/>
            <person name="Huettel B."/>
            <person name="Schneeberger K."/>
        </authorList>
    </citation>
    <scope>NUCLEOTIDE SEQUENCE [LARGE SCALE GENOMIC DNA]</scope>
    <source>
        <strain evidence="2">SolTubOtavaFocal</strain>
        <tissue evidence="2">Leaves</tissue>
    </source>
</reference>
<dbReference type="Proteomes" id="UP000826656">
    <property type="component" value="Unassembled WGS sequence"/>
</dbReference>
<feature type="compositionally biased region" description="Polar residues" evidence="1">
    <location>
        <begin position="92"/>
        <end position="104"/>
    </location>
</feature>
<dbReference type="EMBL" id="JAIVGD010000019">
    <property type="protein sequence ID" value="KAH0748237.1"/>
    <property type="molecule type" value="Genomic_DNA"/>
</dbReference>
<feature type="compositionally biased region" description="Basic and acidic residues" evidence="1">
    <location>
        <begin position="1"/>
        <end position="14"/>
    </location>
</feature>
<feature type="region of interest" description="Disordered" evidence="1">
    <location>
        <begin position="213"/>
        <end position="235"/>
    </location>
</feature>
<evidence type="ECO:0000313" key="3">
    <source>
        <dbReference type="Proteomes" id="UP000826656"/>
    </source>
</evidence>
<feature type="region of interest" description="Disordered" evidence="1">
    <location>
        <begin position="1"/>
        <end position="110"/>
    </location>
</feature>
<feature type="compositionally biased region" description="Basic and acidic residues" evidence="1">
    <location>
        <begin position="39"/>
        <end position="53"/>
    </location>
</feature>
<sequence>METVRNKNNKDIDKNLQQPKGHKDVEEKEDTNQQYKHHREQEQIQHQQEDHWQIQRRKNNNQMQAPRGNNSQTDQSTKQTPPGLEVRDQHKGNNSNSITQTSVQKHQEQGDQIRNTATNLGKDTTNKQLQVDIIPTPSTGNNKGKEVFKGQVVTGIDSMLPSHNPTDNVVTIIAEEVVGGLDGKGQETQTNLQEWVSKKGEELTHVIYEEVAFDHRRDSRAPATPTTDQQKSGTP</sequence>
<organism evidence="2 3">
    <name type="scientific">Solanum tuberosum</name>
    <name type="common">Potato</name>
    <dbReference type="NCBI Taxonomy" id="4113"/>
    <lineage>
        <taxon>Eukaryota</taxon>
        <taxon>Viridiplantae</taxon>
        <taxon>Streptophyta</taxon>
        <taxon>Embryophyta</taxon>
        <taxon>Tracheophyta</taxon>
        <taxon>Spermatophyta</taxon>
        <taxon>Magnoliopsida</taxon>
        <taxon>eudicotyledons</taxon>
        <taxon>Gunneridae</taxon>
        <taxon>Pentapetalae</taxon>
        <taxon>asterids</taxon>
        <taxon>lamiids</taxon>
        <taxon>Solanales</taxon>
        <taxon>Solanaceae</taxon>
        <taxon>Solanoideae</taxon>
        <taxon>Solaneae</taxon>
        <taxon>Solanum</taxon>
    </lineage>
</organism>